<dbReference type="Pfam" id="PF00226">
    <property type="entry name" value="DnaJ"/>
    <property type="match status" value="1"/>
</dbReference>
<feature type="compositionally biased region" description="Low complexity" evidence="1">
    <location>
        <begin position="295"/>
        <end position="317"/>
    </location>
</feature>
<gene>
    <name evidence="3" type="ORF">CB5_LOCUS3392</name>
</gene>
<dbReference type="InterPro" id="IPR018253">
    <property type="entry name" value="DnaJ_domain_CS"/>
</dbReference>
<evidence type="ECO:0000256" key="1">
    <source>
        <dbReference type="SAM" id="MobiDB-lite"/>
    </source>
</evidence>
<dbReference type="InterPro" id="IPR024593">
    <property type="entry name" value="DUF3444"/>
</dbReference>
<dbReference type="SUPFAM" id="SSF46565">
    <property type="entry name" value="Chaperone J-domain"/>
    <property type="match status" value="1"/>
</dbReference>
<organism evidence="3">
    <name type="scientific">Ananas comosus var. bracteatus</name>
    <name type="common">red pineapple</name>
    <dbReference type="NCBI Taxonomy" id="296719"/>
    <lineage>
        <taxon>Eukaryota</taxon>
        <taxon>Viridiplantae</taxon>
        <taxon>Streptophyta</taxon>
        <taxon>Embryophyta</taxon>
        <taxon>Tracheophyta</taxon>
        <taxon>Spermatophyta</taxon>
        <taxon>Magnoliopsida</taxon>
        <taxon>Liliopsida</taxon>
        <taxon>Poales</taxon>
        <taxon>Bromeliaceae</taxon>
        <taxon>Bromelioideae</taxon>
        <taxon>Ananas</taxon>
    </lineage>
</organism>
<dbReference type="EMBL" id="LR862140">
    <property type="protein sequence ID" value="CAD1820181.1"/>
    <property type="molecule type" value="Genomic_DNA"/>
</dbReference>
<dbReference type="Pfam" id="PF23551">
    <property type="entry name" value="Zn_ribbon_20"/>
    <property type="match status" value="1"/>
</dbReference>
<dbReference type="InterPro" id="IPR036869">
    <property type="entry name" value="J_dom_sf"/>
</dbReference>
<feature type="compositionally biased region" description="Polar residues" evidence="1">
    <location>
        <begin position="218"/>
        <end position="243"/>
    </location>
</feature>
<dbReference type="SMART" id="SM00271">
    <property type="entry name" value="DnaJ"/>
    <property type="match status" value="1"/>
</dbReference>
<feature type="region of interest" description="Disordered" evidence="1">
    <location>
        <begin position="295"/>
        <end position="382"/>
    </location>
</feature>
<dbReference type="GO" id="GO:0005783">
    <property type="term" value="C:endoplasmic reticulum"/>
    <property type="evidence" value="ECO:0007669"/>
    <property type="project" value="UniProtKB-ARBA"/>
</dbReference>
<feature type="compositionally biased region" description="Basic and acidic residues" evidence="1">
    <location>
        <begin position="428"/>
        <end position="438"/>
    </location>
</feature>
<dbReference type="InterPro" id="IPR056988">
    <property type="entry name" value="Zn_ribbon_pln"/>
</dbReference>
<dbReference type="Pfam" id="PF11926">
    <property type="entry name" value="DUF3444"/>
    <property type="match status" value="1"/>
</dbReference>
<protein>
    <recommendedName>
        <fullName evidence="2">J domain-containing protein</fullName>
    </recommendedName>
</protein>
<proteinExistence type="predicted"/>
<dbReference type="InterPro" id="IPR001623">
    <property type="entry name" value="DnaJ_domain"/>
</dbReference>
<dbReference type="AlphaFoldDB" id="A0A6V7NNJ4"/>
<dbReference type="PROSITE" id="PS00636">
    <property type="entry name" value="DNAJ_1"/>
    <property type="match status" value="1"/>
</dbReference>
<name>A0A6V7NNJ4_ANACO</name>
<feature type="region of interest" description="Disordered" evidence="1">
    <location>
        <begin position="218"/>
        <end position="244"/>
    </location>
</feature>
<sequence>MLSPLHSIVCAYGGALSMSTESIINELYYGSKSSYNAITQSTLGGEPAAENASMKVGGYINLTEHITNRGELHFNLRKPGYIMDCNRDEALRAKEMAERKFNSRDIKAARKFALKAQNLFPDLEGITQMVATLDVYLAAEAKINGENDWYSILFLNALADEDAVKKQYKKLALQLHPDKNKSIGAEGAFKLISEAWSVLSDNNKKTIYDQKRRMNGFHNASNGYNTSNNKTAHSRAQNASASRPSKHDTFWTSCSRCRMQYEYLRVYLNHNLLCPNCHNAFWAVEIEVPRNGARSSFSWTSGSSSNSYKTSYSSQSSNAVHHTFEKTRKHEAVRAAKKQEELWSKNKRRRRNHDSCTAASNGAEERERADKPSAPDLERANGVRATKRQNFFMDQIDIRRVLIEKAKAAVTKKLEEWNVAIAPAQLVEKERSKPKENQKANNNNNHGNKEQVETNISESNNNQVPVAPVPINVPDPDFHDFDKYRIEKAFRSDQIWAAYDNEDGMPRLYAMVQKVISLKPFKLSMSFLNSKSNNEFGPVNWVASGFTKTCGEFRVGRYKIIDTVNIFSHRVSFEKGPRGIIKILPKKGDIWALYRNWSSDWNELTPDVVIHKYEMVEVLSDYNEEEGVTITPMVKVAGFKTVFCSHMDPKEVRRIPKEEMFRFSHQVPSHLLTGEEGYNAPKGCHELDPAATPVEFLKVITEVKEDTVMENS</sequence>
<dbReference type="Gene3D" id="1.10.287.110">
    <property type="entry name" value="DnaJ domain"/>
    <property type="match status" value="1"/>
</dbReference>
<dbReference type="PROSITE" id="PS50076">
    <property type="entry name" value="DNAJ_2"/>
    <property type="match status" value="1"/>
</dbReference>
<evidence type="ECO:0000259" key="2">
    <source>
        <dbReference type="PROSITE" id="PS50076"/>
    </source>
</evidence>
<feature type="compositionally biased region" description="Basic and acidic residues" evidence="1">
    <location>
        <begin position="322"/>
        <end position="344"/>
    </location>
</feature>
<feature type="region of interest" description="Disordered" evidence="1">
    <location>
        <begin position="428"/>
        <end position="450"/>
    </location>
</feature>
<evidence type="ECO:0000313" key="3">
    <source>
        <dbReference type="EMBL" id="CAD1820181.1"/>
    </source>
</evidence>
<dbReference type="PANTHER" id="PTHR44137:SF3">
    <property type="entry name" value="DNAJ HEAT SHOCK N-TERMINAL DOMAIN-CONTAINING PROTEIN"/>
    <property type="match status" value="1"/>
</dbReference>
<reference evidence="3" key="1">
    <citation type="submission" date="2020-07" db="EMBL/GenBank/DDBJ databases">
        <authorList>
            <person name="Lin J."/>
        </authorList>
    </citation>
    <scope>NUCLEOTIDE SEQUENCE</scope>
</reference>
<feature type="compositionally biased region" description="Basic and acidic residues" evidence="1">
    <location>
        <begin position="363"/>
        <end position="381"/>
    </location>
</feature>
<dbReference type="PANTHER" id="PTHR44137">
    <property type="entry name" value="BNAC03G44070D PROTEIN"/>
    <property type="match status" value="1"/>
</dbReference>
<dbReference type="CDD" id="cd06257">
    <property type="entry name" value="DnaJ"/>
    <property type="match status" value="1"/>
</dbReference>
<accession>A0A6V7NNJ4</accession>
<feature type="domain" description="J" evidence="2">
    <location>
        <begin position="148"/>
        <end position="212"/>
    </location>
</feature>
<dbReference type="PRINTS" id="PR00625">
    <property type="entry name" value="JDOMAIN"/>
</dbReference>